<protein>
    <submittedName>
        <fullName evidence="3">Uncharacterized protein</fullName>
    </submittedName>
</protein>
<reference evidence="3 4" key="1">
    <citation type="submission" date="2020-08" db="EMBL/GenBank/DDBJ databases">
        <title>Genomic Encyclopedia of Type Strains, Phase IV (KMG-IV): sequencing the most valuable type-strain genomes for metagenomic binning, comparative biology and taxonomic classification.</title>
        <authorList>
            <person name="Goeker M."/>
        </authorList>
    </citation>
    <scope>NUCLEOTIDE SEQUENCE [LARGE SCALE GENOMIC DNA]</scope>
    <source>
        <strain evidence="3 4">DSM 5391</strain>
    </source>
</reference>
<dbReference type="RefSeq" id="WP_184529705.1">
    <property type="nucleotide sequence ID" value="NZ_JACHGK010000024.1"/>
</dbReference>
<dbReference type="AlphaFoldDB" id="A0A7X0LYM8"/>
<dbReference type="EMBL" id="JACHGK010000024">
    <property type="protein sequence ID" value="MBB6447599.1"/>
    <property type="molecule type" value="Genomic_DNA"/>
</dbReference>
<keyword evidence="1" id="KW-0175">Coiled coil</keyword>
<organism evidence="3 4">
    <name type="scientific">Bacillus benzoevorans</name>
    <dbReference type="NCBI Taxonomy" id="1456"/>
    <lineage>
        <taxon>Bacteria</taxon>
        <taxon>Bacillati</taxon>
        <taxon>Bacillota</taxon>
        <taxon>Bacilli</taxon>
        <taxon>Bacillales</taxon>
        <taxon>Bacillaceae</taxon>
        <taxon>Bacillus</taxon>
    </lineage>
</organism>
<feature type="transmembrane region" description="Helical" evidence="2">
    <location>
        <begin position="52"/>
        <end position="71"/>
    </location>
</feature>
<evidence type="ECO:0000313" key="4">
    <source>
        <dbReference type="Proteomes" id="UP000531594"/>
    </source>
</evidence>
<proteinExistence type="predicted"/>
<sequence length="246" mass="29303">MLKQEILNRLYELIGLEEQRLTNNRKFAEVFNEKRNLEETIRKSETQPKQKYARVLPVLSALCLSIVIAIILFENLFVQFIMCLVFVYPLTLLFGKAYMMIKRIKATDENIFFLKNSTYIEELKKDIQKYEIEVEKYEAKENDFVDKIKQKAAFLPSSYHNLSSFQSLYDYLYYGQADTLGEALHLHEKQVRHEESMKIYQEIRFEQQRASQKLDAMQIQLEENHRKTTELGKEVENLGNTLRSYR</sequence>
<gene>
    <name evidence="3" type="ORF">HNR53_004285</name>
</gene>
<evidence type="ECO:0000313" key="3">
    <source>
        <dbReference type="EMBL" id="MBB6447599.1"/>
    </source>
</evidence>
<comment type="caution">
    <text evidence="3">The sequence shown here is derived from an EMBL/GenBank/DDBJ whole genome shotgun (WGS) entry which is preliminary data.</text>
</comment>
<dbReference type="Proteomes" id="UP000531594">
    <property type="component" value="Unassembled WGS sequence"/>
</dbReference>
<evidence type="ECO:0000256" key="1">
    <source>
        <dbReference type="SAM" id="Coils"/>
    </source>
</evidence>
<keyword evidence="2" id="KW-0472">Membrane</keyword>
<keyword evidence="4" id="KW-1185">Reference proteome</keyword>
<evidence type="ECO:0000256" key="2">
    <source>
        <dbReference type="SAM" id="Phobius"/>
    </source>
</evidence>
<accession>A0A7X0LYM8</accession>
<feature type="transmembrane region" description="Helical" evidence="2">
    <location>
        <begin position="77"/>
        <end position="95"/>
    </location>
</feature>
<name>A0A7X0LYM8_9BACI</name>
<feature type="coiled-coil region" evidence="1">
    <location>
        <begin position="120"/>
        <end position="147"/>
    </location>
</feature>
<keyword evidence="2" id="KW-0812">Transmembrane</keyword>
<keyword evidence="2" id="KW-1133">Transmembrane helix</keyword>